<dbReference type="Gene3D" id="3.40.50.10810">
    <property type="entry name" value="Tandem AAA-ATPase domain"/>
    <property type="match status" value="2"/>
</dbReference>
<comment type="caution">
    <text evidence="4">The sequence shown here is derived from an EMBL/GenBank/DDBJ whole genome shotgun (WGS) entry which is preliminary data.</text>
</comment>
<dbReference type="PROSITE" id="PS51194">
    <property type="entry name" value="HELICASE_CTER"/>
    <property type="match status" value="1"/>
</dbReference>
<evidence type="ECO:0000259" key="3">
    <source>
        <dbReference type="PROSITE" id="PS51194"/>
    </source>
</evidence>
<dbReference type="PRINTS" id="PR00507">
    <property type="entry name" value="N12N6MTFRASE"/>
</dbReference>
<reference evidence="4" key="1">
    <citation type="submission" date="2020-08" db="EMBL/GenBank/DDBJ databases">
        <title>Sequencing the genomes of 1000 actinobacteria strains.</title>
        <authorList>
            <person name="Klenk H.-P."/>
        </authorList>
    </citation>
    <scope>NUCLEOTIDE SEQUENCE</scope>
    <source>
        <strain evidence="4">DSM 10695</strain>
    </source>
</reference>
<protein>
    <submittedName>
        <fullName evidence="4">N12 class adenine-specific DNA methylase</fullName>
    </submittedName>
</protein>
<accession>A0A923E607</accession>
<dbReference type="InterPro" id="IPR052933">
    <property type="entry name" value="DNA_Protect_Modify"/>
</dbReference>
<dbReference type="GO" id="GO:0032259">
    <property type="term" value="P:methylation"/>
    <property type="evidence" value="ECO:0007669"/>
    <property type="project" value="UniProtKB-KW"/>
</dbReference>
<dbReference type="InterPro" id="IPR000330">
    <property type="entry name" value="SNF2_N"/>
</dbReference>
<keyword evidence="5" id="KW-1185">Reference proteome</keyword>
<dbReference type="Pfam" id="PF00176">
    <property type="entry name" value="SNF2-rel_dom"/>
    <property type="match status" value="1"/>
</dbReference>
<dbReference type="RefSeq" id="WP_184453782.1">
    <property type="nucleotide sequence ID" value="NZ_JACHMK010000001.1"/>
</dbReference>
<dbReference type="Gene3D" id="3.40.50.150">
    <property type="entry name" value="Vaccinia Virus protein VP39"/>
    <property type="match status" value="1"/>
</dbReference>
<evidence type="ECO:0000313" key="4">
    <source>
        <dbReference type="EMBL" id="MBB6335432.1"/>
    </source>
</evidence>
<organism evidence="4 5">
    <name type="scientific">Schaalia hyovaginalis</name>
    <dbReference type="NCBI Taxonomy" id="29316"/>
    <lineage>
        <taxon>Bacteria</taxon>
        <taxon>Bacillati</taxon>
        <taxon>Actinomycetota</taxon>
        <taxon>Actinomycetes</taxon>
        <taxon>Actinomycetales</taxon>
        <taxon>Actinomycetaceae</taxon>
        <taxon>Schaalia</taxon>
    </lineage>
</organism>
<dbReference type="SMART" id="SM00487">
    <property type="entry name" value="DEXDc"/>
    <property type="match status" value="1"/>
</dbReference>
<dbReference type="SMART" id="SM00490">
    <property type="entry name" value="HELICc"/>
    <property type="match status" value="1"/>
</dbReference>
<evidence type="ECO:0000313" key="5">
    <source>
        <dbReference type="Proteomes" id="UP000617426"/>
    </source>
</evidence>
<dbReference type="SUPFAM" id="SSF52540">
    <property type="entry name" value="P-loop containing nucleoside triphosphate hydrolases"/>
    <property type="match status" value="2"/>
</dbReference>
<feature type="compositionally biased region" description="Basic and acidic residues" evidence="2">
    <location>
        <begin position="1548"/>
        <end position="1561"/>
    </location>
</feature>
<dbReference type="InterPro" id="IPR001650">
    <property type="entry name" value="Helicase_C-like"/>
</dbReference>
<name>A0A923E607_9ACTO</name>
<proteinExistence type="predicted"/>
<dbReference type="SUPFAM" id="SSF53335">
    <property type="entry name" value="S-adenosyl-L-methionine-dependent methyltransferases"/>
    <property type="match status" value="1"/>
</dbReference>
<keyword evidence="4" id="KW-0808">Transferase</keyword>
<feature type="coiled-coil region" evidence="1">
    <location>
        <begin position="878"/>
        <end position="905"/>
    </location>
</feature>
<keyword evidence="4" id="KW-0489">Methyltransferase</keyword>
<feature type="compositionally biased region" description="Low complexity" evidence="2">
    <location>
        <begin position="1628"/>
        <end position="1637"/>
    </location>
</feature>
<dbReference type="Proteomes" id="UP000617426">
    <property type="component" value="Unassembled WGS sequence"/>
</dbReference>
<dbReference type="GO" id="GO:0008168">
    <property type="term" value="F:methyltransferase activity"/>
    <property type="evidence" value="ECO:0007669"/>
    <property type="project" value="UniProtKB-KW"/>
</dbReference>
<feature type="domain" description="Helicase C-terminal" evidence="3">
    <location>
        <begin position="1151"/>
        <end position="1330"/>
    </location>
</feature>
<dbReference type="CDD" id="cd02440">
    <property type="entry name" value="AdoMet_MTases"/>
    <property type="match status" value="1"/>
</dbReference>
<dbReference type="Pfam" id="PF00271">
    <property type="entry name" value="Helicase_C"/>
    <property type="match status" value="1"/>
</dbReference>
<dbReference type="Gene3D" id="3.40.50.300">
    <property type="entry name" value="P-loop containing nucleotide triphosphate hydrolases"/>
    <property type="match status" value="1"/>
</dbReference>
<sequence length="1653" mass="182185">MFDESKPEWASRREHLQGLLNDEDYAQARASVLNAHYTHAQYVEAIWHSLAAHGLTSGHVLEPGCGAGTFIGLAPDGVAMTGVELDPTTSRIAHALYPNAEIRNEGYEKTPTTRLFDAAVGNVPFGDYALYDPANNPGEHSIHNHFIIKALAQTKPGGYVAVLTSHHTLDAKNPSARRDMYERADLISAIRLPSGAHEQTADTQVVTDLLVFRVRKDGEEPRAFTWEHAHSHVLAPEATPVAINDAIMSRPDRVIGTMSATRGLYGAVGLHVASTTDASTIAAQITSRLDQDLTQATIEGLAYDSTPAPTIDATAGITVDARELGSLRSNKGAFERLGADGWEAIKVPKTQQAELARLLDLRDRTRTLLTLETRSRTDTPEMTACRQGLRDAYMAYTVDFGPLNRAKHRTHITIDKKTGEQEEDIITTRPPVFRIFAKDPYAALTRAIEVYDDEAETGRPAPLLERRQVFASYVPKGASTPEDALAICLDQKGSIDLDYCQYLLAATDTREARATLGELVFDTPEGHIVRREEYLSGNVRAKLAAAKELALTDPAFQANVDALQSVMPDDLGIADICVTLGAPWIPVKDHQAFLSRELNLPGRLTYNPSDGWGLTGAPTHGINQTSRWGTDRKTGTDIFKDLLNSKEIKVTDTVPVTRDDGSPTTRTVVNRAATEAAQGKADEIREAFQQWIWRDPHRARRLVATYNERFNSLVPRSYEDAGRHLQLPGLASTFTLRTHQRAAIARMIAEPTCGLFHEVGAGKTLEMVCGVMEQKRLGLVSKPMIIVPNHMLGQFEREWLQAYPHARILTADSQRFSKPEGRQDFFARATTSEWDAVICTQAAFKRIRVSKQTRAAYENKELADLDAWLAQATDSMSIRKAESKRKKLQTRLDEAQAAAEAASDAGLVFEELGVDYLVVDEAHYYKNLAANTEIDGVIASTSAAKCTDLDMKLDWLRATHGERVATFATATPIANTMGEMWVMTHYLRPDLLTDAGLTTFNEWARTFTATEQRIESTVSGALAAKQRVARFQNMPELLTMWGVFADVKTRSQLDLKIPELAARTNGAREPEVVAVNIGAAMNEFTEAISTRADRIHNGAVPAYEDNFLAITTDGRAMATDYRLLSDQSATRALTGVTSPISSQKIDAVAANVARIYHETKNRTYQDVTGELSPIPGALQLVFCDQGTPKKDWNLYDELKTLLVNAGVPADKIAFTHDATSTDEKDRLFMQARNGAINVLIGSTEKMGTGANIQARAIALHHVTAPWRPADIAQREGRILRQGNQNDEVQIFRYVTEHSFDEYSWQTLERKARFINQIMTHTVDARTAEDISAGTEEASYAQVKAIASGNPLLLEEARLKNQVTTYQARSKNHELQHSHLRTMLPSFDRQITALTRKAQIREDLAARTTSTKGDDFTARIADILADTRADAAATLTRTLTACNLSSNRMAYINFHRQGLPNVEVTVAGHQFVFGVAPAPRDAYDYPDMSKPTVLVAALKDLHMDDEYLTNEAVRFAVTDLRDPSQALGVIRKLENHATNLATTAKRYRQHADDAQAERDRATAELARPNPYTDRLAAAQAELDAIRRQMSQAAHGQQLIPELDPTPRGIDADVARVRALPLGDTLRCRAASPSSPSAPFTGNQHSAGRASATLR</sequence>
<keyword evidence="1" id="KW-0175">Coiled coil</keyword>
<dbReference type="InterPro" id="IPR027417">
    <property type="entry name" value="P-loop_NTPase"/>
</dbReference>
<dbReference type="EMBL" id="JACHMK010000001">
    <property type="protein sequence ID" value="MBB6335432.1"/>
    <property type="molecule type" value="Genomic_DNA"/>
</dbReference>
<feature type="region of interest" description="Disordered" evidence="2">
    <location>
        <begin position="1543"/>
        <end position="1568"/>
    </location>
</feature>
<dbReference type="GO" id="GO:0005524">
    <property type="term" value="F:ATP binding"/>
    <property type="evidence" value="ECO:0007669"/>
    <property type="project" value="InterPro"/>
</dbReference>
<dbReference type="InterPro" id="IPR038718">
    <property type="entry name" value="SNF2-like_sf"/>
</dbReference>
<dbReference type="InterPro" id="IPR014001">
    <property type="entry name" value="Helicase_ATP-bd"/>
</dbReference>
<dbReference type="PANTHER" id="PTHR41313">
    <property type="entry name" value="ADENINE-SPECIFIC METHYLTRANSFERASE"/>
    <property type="match status" value="1"/>
</dbReference>
<dbReference type="PANTHER" id="PTHR41313:SF1">
    <property type="entry name" value="DNA METHYLASE ADENINE-SPECIFIC DOMAIN-CONTAINING PROTEIN"/>
    <property type="match status" value="1"/>
</dbReference>
<dbReference type="InterPro" id="IPR029063">
    <property type="entry name" value="SAM-dependent_MTases_sf"/>
</dbReference>
<evidence type="ECO:0000256" key="2">
    <source>
        <dbReference type="SAM" id="MobiDB-lite"/>
    </source>
</evidence>
<evidence type="ECO:0000256" key="1">
    <source>
        <dbReference type="SAM" id="Coils"/>
    </source>
</evidence>
<gene>
    <name evidence="4" type="ORF">HD592_001997</name>
</gene>
<feature type="region of interest" description="Disordered" evidence="2">
    <location>
        <begin position="1626"/>
        <end position="1653"/>
    </location>
</feature>